<protein>
    <submittedName>
        <fullName evidence="2">SAVED domain-containing protein</fullName>
    </submittedName>
</protein>
<dbReference type="NCBIfam" id="NF033611">
    <property type="entry name" value="SAVED"/>
    <property type="match status" value="1"/>
</dbReference>
<keyword evidence="3" id="KW-1185">Reference proteome</keyword>
<dbReference type="RefSeq" id="WP_402872760.1">
    <property type="nucleotide sequence ID" value="NZ_JBIYSL010000001.1"/>
</dbReference>
<sequence length="373" mass="42666">MDKPKSTKRKRLSAAETYHLWMISGGICTFDGCPERLVVDTKGKLTNAGIIAHIIGHSKGGARHEFAKEFGYSDDNLEVVSNLMLMCYTHSKLIDDEHNKDHFPPDKLFEMKRKHEAWVRSSTDVKKKSVAIVHKRLGPPLTSLPITEHSPNIMLEAIENQVEFSNFTPEGWEQGKADNEKLYEKYVTRINKGKYDVAEVYAISPIPLLIHLGKLLSDTVPLTVYQYDREAGYWVNKVPDITLLEDLKPTTSITDKGSSELVVTISISDTITDEDVHAILGENQDRYDILIENPHVKRLLYSEQVQQIQELFKDKVEALHREKKYKLIHLLYSGPAGLAIELGRSINPNMWPEVVVYEYKYRGAPRYQRTFNI</sequence>
<dbReference type="Proteomes" id="UP001618531">
    <property type="component" value="Unassembled WGS sequence"/>
</dbReference>
<gene>
    <name evidence="2" type="ORF">ACINKY_07135</name>
</gene>
<reference evidence="2 3" key="1">
    <citation type="submission" date="2024-11" db="EMBL/GenBank/DDBJ databases">
        <title>Identification and Characterization of a Novel Fosfomycin Bacillithiol Transferase FosB8 in Paenibacillus illinoisensis.</title>
        <authorList>
            <person name="Lu W."/>
        </authorList>
    </citation>
    <scope>NUCLEOTIDE SEQUENCE [LARGE SCALE GENOMIC DNA]</scope>
    <source>
        <strain evidence="2 3">WP77</strain>
    </source>
</reference>
<proteinExistence type="predicted"/>
<dbReference type="EMBL" id="JBIYSL010000001">
    <property type="protein sequence ID" value="MFK0521973.1"/>
    <property type="molecule type" value="Genomic_DNA"/>
</dbReference>
<feature type="domain" description="SMODS-associated and fused to various effectors" evidence="1">
    <location>
        <begin position="187"/>
        <end position="373"/>
    </location>
</feature>
<evidence type="ECO:0000313" key="2">
    <source>
        <dbReference type="EMBL" id="MFK0521973.1"/>
    </source>
</evidence>
<dbReference type="Pfam" id="PF18145">
    <property type="entry name" value="SAVED"/>
    <property type="match status" value="1"/>
</dbReference>
<accession>A0ABW8HQY4</accession>
<name>A0ABW8HQY4_9BACL</name>
<dbReference type="InterPro" id="IPR040836">
    <property type="entry name" value="SAVED"/>
</dbReference>
<comment type="caution">
    <text evidence="2">The sequence shown here is derived from an EMBL/GenBank/DDBJ whole genome shotgun (WGS) entry which is preliminary data.</text>
</comment>
<evidence type="ECO:0000313" key="3">
    <source>
        <dbReference type="Proteomes" id="UP001618531"/>
    </source>
</evidence>
<evidence type="ECO:0000259" key="1">
    <source>
        <dbReference type="Pfam" id="PF18145"/>
    </source>
</evidence>
<organism evidence="2 3">
    <name type="scientific">Paenibacillus illinoisensis</name>
    <dbReference type="NCBI Taxonomy" id="59845"/>
    <lineage>
        <taxon>Bacteria</taxon>
        <taxon>Bacillati</taxon>
        <taxon>Bacillota</taxon>
        <taxon>Bacilli</taxon>
        <taxon>Bacillales</taxon>
        <taxon>Paenibacillaceae</taxon>
        <taxon>Paenibacillus</taxon>
    </lineage>
</organism>